<feature type="domain" description="(S)-ureidoglycine aminohydrolase cupin" evidence="1">
    <location>
        <begin position="216"/>
        <end position="266"/>
    </location>
</feature>
<organism evidence="2 3">
    <name type="scientific">Pseudothauera nasutitermitis</name>
    <dbReference type="NCBI Taxonomy" id="2565930"/>
    <lineage>
        <taxon>Bacteria</taxon>
        <taxon>Pseudomonadati</taxon>
        <taxon>Pseudomonadota</taxon>
        <taxon>Betaproteobacteria</taxon>
        <taxon>Rhodocyclales</taxon>
        <taxon>Zoogloeaceae</taxon>
        <taxon>Pseudothauera</taxon>
    </lineage>
</organism>
<dbReference type="OrthoDB" id="9799053at2"/>
<protein>
    <submittedName>
        <fullName evidence="2">DUF861 domain-containing protein</fullName>
    </submittedName>
</protein>
<keyword evidence="3" id="KW-1185">Reference proteome</keyword>
<proteinExistence type="predicted"/>
<dbReference type="Gene3D" id="2.60.120.10">
    <property type="entry name" value="Jelly Rolls"/>
    <property type="match status" value="2"/>
</dbReference>
<gene>
    <name evidence="2" type="ORF">E6C76_08465</name>
</gene>
<evidence type="ECO:0000259" key="1">
    <source>
        <dbReference type="Pfam" id="PF05899"/>
    </source>
</evidence>
<sequence length="277" mass="29988">MSNTTARKIEVGNRSFNPAEWTPFAWEEPRLGKQVKGEVAVIRSLCTSGTLQAGLWRTGRGIAGCNPDGSCHVDYSAPLGDETVVILEGSTTVTVKATGKQYRLEAGSIMSHPKGLEITWDIDAPFLKKFWVMWDSPTPATKSDDVFVGSISDNPAEWAAYEWVEPAHGPQVCGELFMLRATGSTGTLMCGLWRTGVGIAGCNADGSSTIPYTAPLGDETMFLLEGQAHLVNEETGEEYDFKAGDVIALPSGLPVKWTSKGPFVKKFWIITNANLPR</sequence>
<dbReference type="AlphaFoldDB" id="A0A4S4AZI3"/>
<dbReference type="SUPFAM" id="SSF51182">
    <property type="entry name" value="RmlC-like cupins"/>
    <property type="match status" value="2"/>
</dbReference>
<feature type="domain" description="(S)-ureidoglycine aminohydrolase cupin" evidence="1">
    <location>
        <begin position="69"/>
        <end position="129"/>
    </location>
</feature>
<reference evidence="2 3" key="1">
    <citation type="submission" date="2019-04" db="EMBL/GenBank/DDBJ databases">
        <title>Azoarcus nasutitermitis sp. nov. isolated from termite nest.</title>
        <authorList>
            <person name="Lin S.-Y."/>
            <person name="Hameed A."/>
            <person name="Hsu Y.-H."/>
            <person name="Young C.-C."/>
        </authorList>
    </citation>
    <scope>NUCLEOTIDE SEQUENCE [LARGE SCALE GENOMIC DNA]</scope>
    <source>
        <strain evidence="2 3">CC-YHH838</strain>
    </source>
</reference>
<dbReference type="Pfam" id="PF05899">
    <property type="entry name" value="Cupin_3"/>
    <property type="match status" value="2"/>
</dbReference>
<dbReference type="PANTHER" id="PTHR40943">
    <property type="entry name" value="CYTOPLASMIC PROTEIN-RELATED"/>
    <property type="match status" value="1"/>
</dbReference>
<dbReference type="PANTHER" id="PTHR40943:SF1">
    <property type="entry name" value="CYTOPLASMIC PROTEIN"/>
    <property type="match status" value="1"/>
</dbReference>
<dbReference type="InterPro" id="IPR014710">
    <property type="entry name" value="RmlC-like_jellyroll"/>
</dbReference>
<accession>A0A4S4AZI3</accession>
<dbReference type="InterPro" id="IPR008579">
    <property type="entry name" value="UGlyAH_Cupin_dom"/>
</dbReference>
<comment type="caution">
    <text evidence="2">The sequence shown here is derived from an EMBL/GenBank/DDBJ whole genome shotgun (WGS) entry which is preliminary data.</text>
</comment>
<dbReference type="RefSeq" id="WP_136347805.1">
    <property type="nucleotide sequence ID" value="NZ_SSOC01000003.1"/>
</dbReference>
<evidence type="ECO:0000313" key="2">
    <source>
        <dbReference type="EMBL" id="THF65599.1"/>
    </source>
</evidence>
<dbReference type="Proteomes" id="UP000308430">
    <property type="component" value="Unassembled WGS sequence"/>
</dbReference>
<name>A0A4S4AZI3_9RHOO</name>
<dbReference type="InterPro" id="IPR011051">
    <property type="entry name" value="RmlC_Cupin_sf"/>
</dbReference>
<evidence type="ECO:0000313" key="3">
    <source>
        <dbReference type="Proteomes" id="UP000308430"/>
    </source>
</evidence>
<dbReference type="EMBL" id="SSOC01000003">
    <property type="protein sequence ID" value="THF65599.1"/>
    <property type="molecule type" value="Genomic_DNA"/>
</dbReference>